<dbReference type="AlphaFoldDB" id="A0AAX4JMK8"/>
<dbReference type="InterPro" id="IPR010776">
    <property type="entry name" value="Hop2_WH_dom"/>
</dbReference>
<feature type="compositionally biased region" description="Basic and acidic residues" evidence="7">
    <location>
        <begin position="273"/>
        <end position="282"/>
    </location>
</feature>
<dbReference type="GO" id="GO:0120231">
    <property type="term" value="C:DNA recombinase auxiliary factor complex"/>
    <property type="evidence" value="ECO:0007669"/>
    <property type="project" value="TreeGrafter"/>
</dbReference>
<name>A0AAX4JMK8_9TREE</name>
<accession>A0AAX4JMK8</accession>
<dbReference type="GO" id="GO:0010774">
    <property type="term" value="P:meiotic strand invasion involved in reciprocal meiotic recombination"/>
    <property type="evidence" value="ECO:0007669"/>
    <property type="project" value="TreeGrafter"/>
</dbReference>
<evidence type="ECO:0000256" key="2">
    <source>
        <dbReference type="ARBA" id="ARBA00007922"/>
    </source>
</evidence>
<evidence type="ECO:0000256" key="5">
    <source>
        <dbReference type="ARBA" id="ARBA00023254"/>
    </source>
</evidence>
<proteinExistence type="inferred from homology"/>
<evidence type="ECO:0000313" key="10">
    <source>
        <dbReference type="Proteomes" id="UP001355207"/>
    </source>
</evidence>
<dbReference type="RefSeq" id="XP_066072523.1">
    <property type="nucleotide sequence ID" value="XM_066216426.1"/>
</dbReference>
<organism evidence="9 10">
    <name type="scientific">Kwoniella dendrophila CBS 6074</name>
    <dbReference type="NCBI Taxonomy" id="1295534"/>
    <lineage>
        <taxon>Eukaryota</taxon>
        <taxon>Fungi</taxon>
        <taxon>Dikarya</taxon>
        <taxon>Basidiomycota</taxon>
        <taxon>Agaricomycotina</taxon>
        <taxon>Tremellomycetes</taxon>
        <taxon>Tremellales</taxon>
        <taxon>Cryptococcaceae</taxon>
        <taxon>Kwoniella</taxon>
    </lineage>
</organism>
<dbReference type="GO" id="GO:0007129">
    <property type="term" value="P:homologous chromosome pairing at meiosis"/>
    <property type="evidence" value="ECO:0007669"/>
    <property type="project" value="TreeGrafter"/>
</dbReference>
<keyword evidence="6" id="KW-0175">Coiled coil</keyword>
<keyword evidence="10" id="KW-1185">Reference proteome</keyword>
<protein>
    <recommendedName>
        <fullName evidence="8">Homologous-pairing protein 2 winged helix domain-containing protein</fullName>
    </recommendedName>
</protein>
<feature type="domain" description="Homologous-pairing protein 2 winged helix" evidence="8">
    <location>
        <begin position="16"/>
        <end position="77"/>
    </location>
</feature>
<keyword evidence="4" id="KW-0539">Nucleus</keyword>
<dbReference type="InterPro" id="IPR036388">
    <property type="entry name" value="WH-like_DNA-bd_sf"/>
</dbReference>
<feature type="coiled-coil region" evidence="6">
    <location>
        <begin position="89"/>
        <end position="123"/>
    </location>
</feature>
<dbReference type="GeneID" id="91091298"/>
<dbReference type="PANTHER" id="PTHR15938:SF0">
    <property type="entry name" value="HOMOLOGOUS-PAIRING PROTEIN 2 HOMOLOG"/>
    <property type="match status" value="1"/>
</dbReference>
<dbReference type="EMBL" id="CP144098">
    <property type="protein sequence ID" value="WWC85760.1"/>
    <property type="molecule type" value="Genomic_DNA"/>
</dbReference>
<evidence type="ECO:0000256" key="6">
    <source>
        <dbReference type="SAM" id="Coils"/>
    </source>
</evidence>
<sequence>MAPKKEVKEKQVKGDEAEEMVLNYMKETNRPFANADVSANLKNRVPKAAAVKVLATLAEKGQLTVKPYGKQLIYLYNQSLLDVLDPAALASVDAEIKETKDELEEKRKLLKNLQSELASKEALPKTKDLSFEIKRIQAENEITLKALSPFRGTADGEAAVNPLSAEETKKIDVEFAKWRKEWVDRRRVYKDLLGMLTEGGQIDNVASFEEDQGINPDDDDAKEVEQGEFVKIPLKAIAGATRKPASVQKAVNGSNGNAGPGPKRAASNAVSESPEKNSEEGSKKKKAKKA</sequence>
<feature type="region of interest" description="Disordered" evidence="7">
    <location>
        <begin position="241"/>
        <end position="290"/>
    </location>
</feature>
<dbReference type="Gene3D" id="1.10.10.10">
    <property type="entry name" value="Winged helix-like DNA-binding domain superfamily/Winged helix DNA-binding domain"/>
    <property type="match status" value="1"/>
</dbReference>
<evidence type="ECO:0000256" key="7">
    <source>
        <dbReference type="SAM" id="MobiDB-lite"/>
    </source>
</evidence>
<gene>
    <name evidence="9" type="ORF">L201_000626</name>
</gene>
<dbReference type="GO" id="GO:0000794">
    <property type="term" value="C:condensed nuclear chromosome"/>
    <property type="evidence" value="ECO:0007669"/>
    <property type="project" value="TreeGrafter"/>
</dbReference>
<evidence type="ECO:0000256" key="1">
    <source>
        <dbReference type="ARBA" id="ARBA00004123"/>
    </source>
</evidence>
<dbReference type="PANTHER" id="PTHR15938">
    <property type="entry name" value="TBP-1 INTERACTING PROTEIN"/>
    <property type="match status" value="1"/>
</dbReference>
<comment type="similarity">
    <text evidence="2">Belongs to the HOP2 family.</text>
</comment>
<dbReference type="Proteomes" id="UP001355207">
    <property type="component" value="Chromosome 1"/>
</dbReference>
<evidence type="ECO:0000256" key="4">
    <source>
        <dbReference type="ARBA" id="ARBA00023242"/>
    </source>
</evidence>
<dbReference type="GO" id="GO:0003690">
    <property type="term" value="F:double-stranded DNA binding"/>
    <property type="evidence" value="ECO:0007669"/>
    <property type="project" value="TreeGrafter"/>
</dbReference>
<dbReference type="GO" id="GO:0000709">
    <property type="term" value="P:meiotic joint molecule formation"/>
    <property type="evidence" value="ECO:0007669"/>
    <property type="project" value="TreeGrafter"/>
</dbReference>
<keyword evidence="5" id="KW-0469">Meiosis</keyword>
<comment type="subcellular location">
    <subcellularLocation>
        <location evidence="1">Nucleus</location>
    </subcellularLocation>
</comment>
<evidence type="ECO:0000313" key="9">
    <source>
        <dbReference type="EMBL" id="WWC85760.1"/>
    </source>
</evidence>
<evidence type="ECO:0000259" key="8">
    <source>
        <dbReference type="Pfam" id="PF07106"/>
    </source>
</evidence>
<evidence type="ECO:0000256" key="3">
    <source>
        <dbReference type="ARBA" id="ARBA00023172"/>
    </source>
</evidence>
<dbReference type="Pfam" id="PF07106">
    <property type="entry name" value="WHD_TBPIP"/>
    <property type="match status" value="1"/>
</dbReference>
<keyword evidence="3" id="KW-0233">DNA recombination</keyword>
<reference evidence="9 10" key="1">
    <citation type="submission" date="2024-01" db="EMBL/GenBank/DDBJ databases">
        <title>Comparative genomics of Cryptococcus and Kwoniella reveals pathogenesis evolution and contrasting modes of karyotype evolution via chromosome fusion or intercentromeric recombination.</title>
        <authorList>
            <person name="Coelho M.A."/>
            <person name="David-Palma M."/>
            <person name="Shea T."/>
            <person name="Bowers K."/>
            <person name="McGinley-Smith S."/>
            <person name="Mohammad A.W."/>
            <person name="Gnirke A."/>
            <person name="Yurkov A.M."/>
            <person name="Nowrousian M."/>
            <person name="Sun S."/>
            <person name="Cuomo C.A."/>
            <person name="Heitman J."/>
        </authorList>
    </citation>
    <scope>NUCLEOTIDE SEQUENCE [LARGE SCALE GENOMIC DNA]</scope>
    <source>
        <strain evidence="9 10">CBS 6074</strain>
    </source>
</reference>
<dbReference type="GO" id="GO:0120230">
    <property type="term" value="F:recombinase activator activity"/>
    <property type="evidence" value="ECO:0007669"/>
    <property type="project" value="TreeGrafter"/>
</dbReference>